<keyword evidence="2" id="KW-1133">Transmembrane helix</keyword>
<evidence type="ECO:0000313" key="4">
    <source>
        <dbReference type="Proteomes" id="UP000030693"/>
    </source>
</evidence>
<dbReference type="GeneID" id="20530086"/>
<feature type="compositionally biased region" description="Polar residues" evidence="1">
    <location>
        <begin position="540"/>
        <end position="553"/>
    </location>
</feature>
<evidence type="ECO:0000313" key="3">
    <source>
        <dbReference type="EMBL" id="KCV68108.1"/>
    </source>
</evidence>
<sequence>MLEDWLDEQDVDVADAMARQRAARDVLAANRVNYRTPRAPYTNKLQPSWIRQHNGSSSSSSSSTSSSSSGSSSPSGATPTPRPTPAGAAVPQRPQKPTAGSGGASSGSGSGSVLDLGSLIGGPLTPAGDDEDQMSVAALDQTAHFRSLPSRVTCANQGTETIVRYICPDPHGILTPAEYQQSPPFPVCPSTCDTTDSQPTPAGPCDLATCCQAFHACQCTRLYSLRDCSGLRPVACRISPNTPQWLSCFRAQPLSDNFPSTCPRVSGSVPLKMSYRVECSFRDQNVEAVYPLRMLAADHPDLFAGAYLQLRPVHSDRLGHEGKHFSRVDVPLGVFTAAVPATPSQDDPQVVPGLELNLPELLREDPVGYARGLGAVYFEVELLGLEPLGVGVDASGLQSLGSRSVYLYNRAVDWQAVELAEVPKAVAGRLATPVSGPLLGGALGGSLGLLVLGALAAVLAVVIVGRRRGRRGGRPAAGSSPSASKEQPAAGRGSGDKSIAMHLGDDAGPGVPPEDGSKSSSGLSSDLSSDATSSTISKGLSESGSVVSRLSHR</sequence>
<feature type="transmembrane region" description="Helical" evidence="2">
    <location>
        <begin position="438"/>
        <end position="464"/>
    </location>
</feature>
<keyword evidence="2" id="KW-0812">Transmembrane</keyword>
<organism evidence="3">
    <name type="scientific">Fonticula alba</name>
    <name type="common">Slime mold</name>
    <dbReference type="NCBI Taxonomy" id="691883"/>
    <lineage>
        <taxon>Eukaryota</taxon>
        <taxon>Rotosphaerida</taxon>
        <taxon>Fonticulaceae</taxon>
        <taxon>Fonticula</taxon>
    </lineage>
</organism>
<feature type="compositionally biased region" description="Low complexity" evidence="1">
    <location>
        <begin position="55"/>
        <end position="89"/>
    </location>
</feature>
<feature type="region of interest" description="Disordered" evidence="1">
    <location>
        <begin position="470"/>
        <end position="553"/>
    </location>
</feature>
<protein>
    <submittedName>
        <fullName evidence="3">Uncharacterized protein</fullName>
    </submittedName>
</protein>
<dbReference type="EMBL" id="KB932210">
    <property type="protein sequence ID" value="KCV68108.1"/>
    <property type="molecule type" value="Genomic_DNA"/>
</dbReference>
<proteinExistence type="predicted"/>
<reference evidence="3" key="1">
    <citation type="submission" date="2013-04" db="EMBL/GenBank/DDBJ databases">
        <title>The Genome Sequence of Fonticula alba ATCC 38817.</title>
        <authorList>
            <consortium name="The Broad Institute Genomics Platform"/>
            <person name="Russ C."/>
            <person name="Cuomo C."/>
            <person name="Burger G."/>
            <person name="Gray M.W."/>
            <person name="Holland P.W.H."/>
            <person name="King N."/>
            <person name="Lang F.B.F."/>
            <person name="Roger A.J."/>
            <person name="Ruiz-Trillo I."/>
            <person name="Brown M."/>
            <person name="Walker B."/>
            <person name="Young S."/>
            <person name="Zeng Q."/>
            <person name="Gargeya S."/>
            <person name="Fitzgerald M."/>
            <person name="Haas B."/>
            <person name="Abouelleil A."/>
            <person name="Allen A.W."/>
            <person name="Alvarado L."/>
            <person name="Arachchi H.M."/>
            <person name="Berlin A.M."/>
            <person name="Chapman S.B."/>
            <person name="Gainer-Dewar J."/>
            <person name="Goldberg J."/>
            <person name="Griggs A."/>
            <person name="Gujja S."/>
            <person name="Hansen M."/>
            <person name="Howarth C."/>
            <person name="Imamovic A."/>
            <person name="Ireland A."/>
            <person name="Larimer J."/>
            <person name="McCowan C."/>
            <person name="Murphy C."/>
            <person name="Pearson M."/>
            <person name="Poon T.W."/>
            <person name="Priest M."/>
            <person name="Roberts A."/>
            <person name="Saif S."/>
            <person name="Shea T."/>
            <person name="Sisk P."/>
            <person name="Sykes S."/>
            <person name="Wortman J."/>
            <person name="Nusbaum C."/>
            <person name="Birren B."/>
        </authorList>
    </citation>
    <scope>NUCLEOTIDE SEQUENCE [LARGE SCALE GENOMIC DNA]</scope>
    <source>
        <strain evidence="3">ATCC 38817</strain>
    </source>
</reference>
<evidence type="ECO:0000256" key="1">
    <source>
        <dbReference type="SAM" id="MobiDB-lite"/>
    </source>
</evidence>
<feature type="compositionally biased region" description="Low complexity" evidence="1">
    <location>
        <begin position="111"/>
        <end position="122"/>
    </location>
</feature>
<name>A0A058Z2F4_FONAL</name>
<feature type="compositionally biased region" description="Polar residues" evidence="1">
    <location>
        <begin position="43"/>
        <end position="54"/>
    </location>
</feature>
<feature type="compositionally biased region" description="Gly residues" evidence="1">
    <location>
        <begin position="100"/>
        <end position="110"/>
    </location>
</feature>
<gene>
    <name evidence="3" type="ORF">H696_05361</name>
</gene>
<keyword evidence="4" id="KW-1185">Reference proteome</keyword>
<dbReference type="RefSeq" id="XP_009497482.1">
    <property type="nucleotide sequence ID" value="XM_009499207.1"/>
</dbReference>
<dbReference type="AlphaFoldDB" id="A0A058Z2F4"/>
<evidence type="ECO:0000256" key="2">
    <source>
        <dbReference type="SAM" id="Phobius"/>
    </source>
</evidence>
<keyword evidence="2" id="KW-0472">Membrane</keyword>
<dbReference type="Proteomes" id="UP000030693">
    <property type="component" value="Unassembled WGS sequence"/>
</dbReference>
<feature type="compositionally biased region" description="Low complexity" evidence="1">
    <location>
        <begin position="518"/>
        <end position="538"/>
    </location>
</feature>
<feature type="region of interest" description="Disordered" evidence="1">
    <location>
        <begin position="25"/>
        <end position="131"/>
    </location>
</feature>
<feature type="compositionally biased region" description="Low complexity" evidence="1">
    <location>
        <begin position="474"/>
        <end position="484"/>
    </location>
</feature>
<accession>A0A058Z2F4</accession>